<keyword evidence="3" id="KW-1185">Reference proteome</keyword>
<keyword evidence="1" id="KW-1133">Transmembrane helix</keyword>
<feature type="transmembrane region" description="Helical" evidence="1">
    <location>
        <begin position="99"/>
        <end position="120"/>
    </location>
</feature>
<keyword evidence="1" id="KW-0472">Membrane</keyword>
<dbReference type="EMBL" id="JACOOH010000005">
    <property type="protein sequence ID" value="MBC5622011.1"/>
    <property type="molecule type" value="Genomic_DNA"/>
</dbReference>
<evidence type="ECO:0000313" key="2">
    <source>
        <dbReference type="EMBL" id="MBC5622011.1"/>
    </source>
</evidence>
<name>A0ABR7D250_9BACT</name>
<accession>A0ABR7D250</accession>
<dbReference type="RefSeq" id="WP_186976445.1">
    <property type="nucleotide sequence ID" value="NZ_JACOOH010000005.1"/>
</dbReference>
<keyword evidence="1" id="KW-0812">Transmembrane</keyword>
<feature type="transmembrane region" description="Helical" evidence="1">
    <location>
        <begin position="272"/>
        <end position="293"/>
    </location>
</feature>
<dbReference type="Proteomes" id="UP000646484">
    <property type="component" value="Unassembled WGS sequence"/>
</dbReference>
<sequence>MSTQIHANNRKTKNINIYQLFAIAIIVVFGSISIVLGIDPTYLSALIIWLFSMLYVFLDLRRRSLYLMFLISYFVFLLGGHFCYEYFGMEIKYYFGEEFYFHSNLCLLESLVFVFGGHVFSEHIRIKSRLNSYRIFYQSENSRANGKVNTIRRLSYILFIATFPFWIYTIMDKISFVLSNTYYAYYVEYESSAPFAVKAVAAMTPYFFYLFLATLPSKKECRIPMFLYFAYAVISLFTGRRSNFMIMILFLVMYFVFRHFKDDGEKWVKKSYVIGLLIGVPVISIVLQITQYLRVSESFAGVSVKELFLGFFQQQGFSSSILRLEKYYESSLSDDTYYSFFGIVKYFRTNSIIKFIFNPQYDFSYLHNSVDFAIKGNSLSNALSYKVLWSYLSGSGVGTCYIAELFHDFGYIGVAIGSIIYGYVMQKINRIWNSCHNNIWIVAVGFAMVEAFIKAPRWNYDIFVAYFLDLGMWMAFGSILILKLLCRK</sequence>
<feature type="transmembrane region" description="Helical" evidence="1">
    <location>
        <begin position="409"/>
        <end position="425"/>
    </location>
</feature>
<dbReference type="InterPro" id="IPR029468">
    <property type="entry name" value="O-ag_pol_Wzy"/>
</dbReference>
<feature type="transmembrane region" description="Helical" evidence="1">
    <location>
        <begin position="221"/>
        <end position="238"/>
    </location>
</feature>
<evidence type="ECO:0000313" key="3">
    <source>
        <dbReference type="Proteomes" id="UP000646484"/>
    </source>
</evidence>
<feature type="transmembrane region" description="Helical" evidence="1">
    <location>
        <begin position="15"/>
        <end position="36"/>
    </location>
</feature>
<comment type="caution">
    <text evidence="2">The sequence shown here is derived from an EMBL/GenBank/DDBJ whole genome shotgun (WGS) entry which is preliminary data.</text>
</comment>
<feature type="transmembrane region" description="Helical" evidence="1">
    <location>
        <begin position="244"/>
        <end position="260"/>
    </location>
</feature>
<proteinExistence type="predicted"/>
<protein>
    <submittedName>
        <fullName evidence="2">O-antigen polysaccharide polymerase Wzy family protein</fullName>
    </submittedName>
</protein>
<reference evidence="2 3" key="1">
    <citation type="submission" date="2020-08" db="EMBL/GenBank/DDBJ databases">
        <title>Genome public.</title>
        <authorList>
            <person name="Liu C."/>
            <person name="Sun Q."/>
        </authorList>
    </citation>
    <scope>NUCLEOTIDE SEQUENCE [LARGE SCALE GENOMIC DNA]</scope>
    <source>
        <strain evidence="2 3">NSJ-56</strain>
    </source>
</reference>
<gene>
    <name evidence="2" type="ORF">H8S64_12960</name>
</gene>
<dbReference type="NCBIfam" id="TIGR04370">
    <property type="entry name" value="glyco_rpt_poly"/>
    <property type="match status" value="1"/>
</dbReference>
<feature type="transmembrane region" description="Helical" evidence="1">
    <location>
        <begin position="153"/>
        <end position="171"/>
    </location>
</feature>
<dbReference type="Pfam" id="PF14296">
    <property type="entry name" value="O-ag_pol_Wzy"/>
    <property type="match status" value="1"/>
</dbReference>
<feature type="transmembrane region" description="Helical" evidence="1">
    <location>
        <begin position="42"/>
        <end position="58"/>
    </location>
</feature>
<organism evidence="2 3">
    <name type="scientific">Butyricimonas hominis</name>
    <dbReference type="NCBI Taxonomy" id="2763032"/>
    <lineage>
        <taxon>Bacteria</taxon>
        <taxon>Pseudomonadati</taxon>
        <taxon>Bacteroidota</taxon>
        <taxon>Bacteroidia</taxon>
        <taxon>Bacteroidales</taxon>
        <taxon>Odoribacteraceae</taxon>
        <taxon>Butyricimonas</taxon>
    </lineage>
</organism>
<feature type="transmembrane region" description="Helical" evidence="1">
    <location>
        <begin position="437"/>
        <end position="456"/>
    </location>
</feature>
<feature type="transmembrane region" description="Helical" evidence="1">
    <location>
        <begin position="191"/>
        <end position="212"/>
    </location>
</feature>
<feature type="transmembrane region" description="Helical" evidence="1">
    <location>
        <begin position="65"/>
        <end position="87"/>
    </location>
</feature>
<feature type="transmembrane region" description="Helical" evidence="1">
    <location>
        <begin position="462"/>
        <end position="485"/>
    </location>
</feature>
<evidence type="ECO:0000256" key="1">
    <source>
        <dbReference type="SAM" id="Phobius"/>
    </source>
</evidence>